<evidence type="ECO:0000313" key="1">
    <source>
        <dbReference type="EMBL" id="LAA65011.1"/>
    </source>
</evidence>
<dbReference type="AlphaFoldDB" id="A0A2D4GZ49"/>
<dbReference type="EMBL" id="IACJ01166811">
    <property type="protein sequence ID" value="LAA65011.1"/>
    <property type="molecule type" value="Transcribed_RNA"/>
</dbReference>
<accession>A0A2D4GZ49</accession>
<reference evidence="1" key="1">
    <citation type="submission" date="2017-07" db="EMBL/GenBank/DDBJ databases">
        <authorList>
            <person name="Mikheyev A."/>
            <person name="Grau M."/>
        </authorList>
    </citation>
    <scope>NUCLEOTIDE SEQUENCE</scope>
    <source>
        <tissue evidence="1">Venom_gland</tissue>
    </source>
</reference>
<reference evidence="1" key="2">
    <citation type="submission" date="2017-11" db="EMBL/GenBank/DDBJ databases">
        <title>Coralsnake Venomics: Analyses of Venom Gland Transcriptomes and Proteomes of Six Brazilian Taxa.</title>
        <authorList>
            <person name="Aird S.D."/>
            <person name="Jorge da Silva N."/>
            <person name="Qiu L."/>
            <person name="Villar-Briones A."/>
            <person name="Aparecida-Saddi V."/>
            <person name="Campos-Telles M.P."/>
            <person name="Grau M."/>
            <person name="Mikheyev A.S."/>
        </authorList>
    </citation>
    <scope>NUCLEOTIDE SEQUENCE</scope>
    <source>
        <tissue evidence="1">Venom_gland</tissue>
    </source>
</reference>
<name>A0A2D4GZ49_MICCO</name>
<organism evidence="1">
    <name type="scientific">Micrurus corallinus</name>
    <name type="common">Brazilian coral snake</name>
    <dbReference type="NCBI Taxonomy" id="54390"/>
    <lineage>
        <taxon>Eukaryota</taxon>
        <taxon>Metazoa</taxon>
        <taxon>Chordata</taxon>
        <taxon>Craniata</taxon>
        <taxon>Vertebrata</taxon>
        <taxon>Euteleostomi</taxon>
        <taxon>Lepidosauria</taxon>
        <taxon>Squamata</taxon>
        <taxon>Bifurcata</taxon>
        <taxon>Unidentata</taxon>
        <taxon>Episquamata</taxon>
        <taxon>Toxicofera</taxon>
        <taxon>Serpentes</taxon>
        <taxon>Colubroidea</taxon>
        <taxon>Elapidae</taxon>
        <taxon>Elapinae</taxon>
        <taxon>Micrurus</taxon>
    </lineage>
</organism>
<sequence>MVPATPIPSKVAQYQSVTHWELGHYQSTELERLGIAGLRDDGARTQKWALILNTCSLLALLQGSQDYFWNLGAESLSVQQIGWLPLFKMYYFFFVGFDISSKLS</sequence>
<proteinExistence type="predicted"/>
<protein>
    <submittedName>
        <fullName evidence="1">Uncharacterized protein</fullName>
    </submittedName>
</protein>